<reference evidence="1 2" key="1">
    <citation type="journal article" date="2024" name="Commun. Biol.">
        <title>Comparative genomic analysis of thermophilic fungi reveals convergent evolutionary adaptations and gene losses.</title>
        <authorList>
            <person name="Steindorff A.S."/>
            <person name="Aguilar-Pontes M.V."/>
            <person name="Robinson A.J."/>
            <person name="Andreopoulos B."/>
            <person name="LaButti K."/>
            <person name="Kuo A."/>
            <person name="Mondo S."/>
            <person name="Riley R."/>
            <person name="Otillar R."/>
            <person name="Haridas S."/>
            <person name="Lipzen A."/>
            <person name="Grimwood J."/>
            <person name="Schmutz J."/>
            <person name="Clum A."/>
            <person name="Reid I.D."/>
            <person name="Moisan M.C."/>
            <person name="Butler G."/>
            <person name="Nguyen T.T.M."/>
            <person name="Dewar K."/>
            <person name="Conant G."/>
            <person name="Drula E."/>
            <person name="Henrissat B."/>
            <person name="Hansel C."/>
            <person name="Singer S."/>
            <person name="Hutchinson M.I."/>
            <person name="de Vries R.P."/>
            <person name="Natvig D.O."/>
            <person name="Powell A.J."/>
            <person name="Tsang A."/>
            <person name="Grigoriev I.V."/>
        </authorList>
    </citation>
    <scope>NUCLEOTIDE SEQUENCE [LARGE SCALE GENOMIC DNA]</scope>
    <source>
        <strain evidence="1 2">ATCC 24622</strain>
    </source>
</reference>
<comment type="caution">
    <text evidence="1">The sequence shown here is derived from an EMBL/GenBank/DDBJ whole genome shotgun (WGS) entry which is preliminary data.</text>
</comment>
<evidence type="ECO:0000313" key="1">
    <source>
        <dbReference type="EMBL" id="KAL1879931.1"/>
    </source>
</evidence>
<accession>A0ABR3XV99</accession>
<gene>
    <name evidence="1" type="ORF">VTK73DRAFT_6627</name>
</gene>
<dbReference type="EMBL" id="JAZHXJ010000038">
    <property type="protein sequence ID" value="KAL1879931.1"/>
    <property type="molecule type" value="Genomic_DNA"/>
</dbReference>
<dbReference type="Proteomes" id="UP001586593">
    <property type="component" value="Unassembled WGS sequence"/>
</dbReference>
<sequence length="83" mass="9376">MIYLTSKSSTSGIKKSGIWSVNIRCPVTHAFSVSFLSLSPGYNANDPAQYRVATHNHVRFQPWWPSLWLVRPSEQLNEKDAGL</sequence>
<protein>
    <submittedName>
        <fullName evidence="1">Uncharacterized protein</fullName>
    </submittedName>
</protein>
<keyword evidence="2" id="KW-1185">Reference proteome</keyword>
<proteinExistence type="predicted"/>
<evidence type="ECO:0000313" key="2">
    <source>
        <dbReference type="Proteomes" id="UP001586593"/>
    </source>
</evidence>
<name>A0ABR3XV99_9PEZI</name>
<organism evidence="1 2">
    <name type="scientific">Phialemonium thermophilum</name>
    <dbReference type="NCBI Taxonomy" id="223376"/>
    <lineage>
        <taxon>Eukaryota</taxon>
        <taxon>Fungi</taxon>
        <taxon>Dikarya</taxon>
        <taxon>Ascomycota</taxon>
        <taxon>Pezizomycotina</taxon>
        <taxon>Sordariomycetes</taxon>
        <taxon>Sordariomycetidae</taxon>
        <taxon>Cephalothecales</taxon>
        <taxon>Cephalothecaceae</taxon>
        <taxon>Phialemonium</taxon>
    </lineage>
</organism>